<keyword evidence="3" id="KW-0479">Metal-binding</keyword>
<accession>A0ABT9CFZ1</accession>
<evidence type="ECO:0000259" key="6">
    <source>
        <dbReference type="Pfam" id="PF02900"/>
    </source>
</evidence>
<dbReference type="Proteomes" id="UP001240171">
    <property type="component" value="Unassembled WGS sequence"/>
</dbReference>
<dbReference type="SUPFAM" id="SSF53213">
    <property type="entry name" value="LigB-like"/>
    <property type="match status" value="1"/>
</dbReference>
<evidence type="ECO:0000256" key="5">
    <source>
        <dbReference type="ARBA" id="ARBA00023002"/>
    </source>
</evidence>
<feature type="domain" description="Extradiol ring-cleavage dioxygenase class III enzyme subunit B" evidence="6">
    <location>
        <begin position="32"/>
        <end position="244"/>
    </location>
</feature>
<dbReference type="EC" id="1.13.-.-" evidence="7"/>
<dbReference type="InterPro" id="IPR014436">
    <property type="entry name" value="Extradiol_dOase_DODA"/>
</dbReference>
<keyword evidence="8" id="KW-1185">Reference proteome</keyword>
<evidence type="ECO:0000256" key="1">
    <source>
        <dbReference type="ARBA" id="ARBA00001947"/>
    </source>
</evidence>
<keyword evidence="4" id="KW-0862">Zinc</keyword>
<keyword evidence="7" id="KW-0223">Dioxygenase</keyword>
<dbReference type="PANTHER" id="PTHR30096">
    <property type="entry name" value="4,5-DOPA DIOXYGENASE EXTRADIOL-LIKE PROTEIN"/>
    <property type="match status" value="1"/>
</dbReference>
<evidence type="ECO:0000313" key="8">
    <source>
        <dbReference type="Proteomes" id="UP001240171"/>
    </source>
</evidence>
<dbReference type="InterPro" id="IPR004183">
    <property type="entry name" value="Xdiol_dOase_suB"/>
</dbReference>
<dbReference type="RefSeq" id="WP_305024766.1">
    <property type="nucleotide sequence ID" value="NZ_JAUQTB010000008.1"/>
</dbReference>
<evidence type="ECO:0000256" key="3">
    <source>
        <dbReference type="ARBA" id="ARBA00022723"/>
    </source>
</evidence>
<evidence type="ECO:0000256" key="4">
    <source>
        <dbReference type="ARBA" id="ARBA00022833"/>
    </source>
</evidence>
<reference evidence="7 8" key="1">
    <citation type="submission" date="2023-07" db="EMBL/GenBank/DDBJ databases">
        <title>Paenibacillus sp. JX-17 nov. isolated from soil.</title>
        <authorList>
            <person name="Wan Y."/>
            <person name="Liu B."/>
        </authorList>
    </citation>
    <scope>NUCLEOTIDE SEQUENCE [LARGE SCALE GENOMIC DNA]</scope>
    <source>
        <strain evidence="7 8">JX-17</strain>
    </source>
</reference>
<name>A0ABT9CFZ1_9BACL</name>
<gene>
    <name evidence="7" type="ORF">Q5741_14185</name>
</gene>
<dbReference type="GO" id="GO:0051213">
    <property type="term" value="F:dioxygenase activity"/>
    <property type="evidence" value="ECO:0007669"/>
    <property type="project" value="UniProtKB-KW"/>
</dbReference>
<comment type="cofactor">
    <cofactor evidence="1">
        <name>Zn(2+)</name>
        <dbReference type="ChEBI" id="CHEBI:29105"/>
    </cofactor>
</comment>
<dbReference type="PIRSF" id="PIRSF006157">
    <property type="entry name" value="Doxgns_DODA"/>
    <property type="match status" value="1"/>
</dbReference>
<dbReference type="EMBL" id="JAUQTB010000008">
    <property type="protein sequence ID" value="MDO7907554.1"/>
    <property type="molecule type" value="Genomic_DNA"/>
</dbReference>
<proteinExistence type="inferred from homology"/>
<evidence type="ECO:0000313" key="7">
    <source>
        <dbReference type="EMBL" id="MDO7907554.1"/>
    </source>
</evidence>
<sequence>MTLPALFVAHGSPALAVEDNAYTSFLGELGTKLPRPRGIVVFSAHWDSPDQRLTVDESHETLHDFYGFPEEVYRVNYPAKGDAALSDEIARLFSEHNLPYQPILGRGLDHGAWVVLKHMYPDADIPVILLSVDSRRSPEEQYEIGRMLAALRDQDILVVGSGGLVHNLRLLSRENEPLEWAEQFDQWIEEQLQSWNLKNLFNYAKKAPHALEAVPSYAAEHFIPFFYALGTADRERQAKKLYQEYQLGSLSLNCWAFGGSEIHHTV</sequence>
<protein>
    <submittedName>
        <fullName evidence="7">Class III extradiol ring-cleavage dioxygenase</fullName>
        <ecNumber evidence="7">1.13.-.-</ecNumber>
    </submittedName>
</protein>
<dbReference type="CDD" id="cd07363">
    <property type="entry name" value="45_DOPA_Dioxygenase"/>
    <property type="match status" value="1"/>
</dbReference>
<organism evidence="7 8">
    <name type="scientific">Paenibacillus lacisoli</name>
    <dbReference type="NCBI Taxonomy" id="3064525"/>
    <lineage>
        <taxon>Bacteria</taxon>
        <taxon>Bacillati</taxon>
        <taxon>Bacillota</taxon>
        <taxon>Bacilli</taxon>
        <taxon>Bacillales</taxon>
        <taxon>Paenibacillaceae</taxon>
        <taxon>Paenibacillus</taxon>
    </lineage>
</organism>
<dbReference type="PANTHER" id="PTHR30096:SF0">
    <property type="entry name" value="4,5-DOPA DIOXYGENASE EXTRADIOL-LIKE PROTEIN"/>
    <property type="match status" value="1"/>
</dbReference>
<comment type="similarity">
    <text evidence="2">Belongs to the DODA-type extradiol aromatic ring-opening dioxygenase family.</text>
</comment>
<evidence type="ECO:0000256" key="2">
    <source>
        <dbReference type="ARBA" id="ARBA00007581"/>
    </source>
</evidence>
<comment type="caution">
    <text evidence="7">The sequence shown here is derived from an EMBL/GenBank/DDBJ whole genome shotgun (WGS) entry which is preliminary data.</text>
</comment>
<keyword evidence="5 7" id="KW-0560">Oxidoreductase</keyword>
<dbReference type="Pfam" id="PF02900">
    <property type="entry name" value="LigB"/>
    <property type="match status" value="1"/>
</dbReference>
<dbReference type="Gene3D" id="3.40.830.10">
    <property type="entry name" value="LigB-like"/>
    <property type="match status" value="1"/>
</dbReference>